<evidence type="ECO:0008006" key="4">
    <source>
        <dbReference type="Google" id="ProtNLM"/>
    </source>
</evidence>
<dbReference type="EMBL" id="JACHLZ010000001">
    <property type="protein sequence ID" value="MBB5832139.1"/>
    <property type="molecule type" value="Genomic_DNA"/>
</dbReference>
<accession>A0A841AAC4</accession>
<protein>
    <recommendedName>
        <fullName evidence="4">ABC-2 type transport system permease protein</fullName>
    </recommendedName>
</protein>
<name>A0A841AAC4_9MICO</name>
<keyword evidence="1" id="KW-0472">Membrane</keyword>
<feature type="transmembrane region" description="Helical" evidence="1">
    <location>
        <begin position="117"/>
        <end position="140"/>
    </location>
</feature>
<feature type="transmembrane region" description="Helical" evidence="1">
    <location>
        <begin position="328"/>
        <end position="349"/>
    </location>
</feature>
<sequence>MSSDLQAVREVWATRSRARTGGEILYLLYVGVLSVLIFGLPALRSAGNALARPDVLPWLRAADSGTWVVAGALAVAGALVMLGAVRGPALLAPFFTATLASSRIRRRDVLWRPLLRALLVPLLGSVVLAALVGATLVSAGSATAAAVVWAVPAAVGTGLLLGCAWLVGEVLPAVPRRLTAAALLLAAVLCAVFPVLAGPGALLAADVPVAARSLCLLAAGLLGLAVSIPSLDRIRGQVLAEQSTRWETAATIATTGDMVSASGMFRSPPSAGRRLPAVGGGPLAMVFARRDAFAWLRSPERLVIGIGLGLTSAVALAASGLVTGPVAWTVALLGGAGLWAASGVFVDGIRHGVHTLGAPPLFGPGAGEQVLLHALAPTVMLSVLAVLGGVVPGLLSGAEAPGGALLPLALVPVLVAGRARDAAKGPLPLILITPMPTPQGDMAVLPMLAWQSDAILLALVATAVLVVLVPHGIGAVLVGTLTMTVLTALMAVRRLRALRD</sequence>
<evidence type="ECO:0000313" key="2">
    <source>
        <dbReference type="EMBL" id="MBB5832139.1"/>
    </source>
</evidence>
<evidence type="ECO:0000256" key="1">
    <source>
        <dbReference type="SAM" id="Phobius"/>
    </source>
</evidence>
<feature type="transmembrane region" description="Helical" evidence="1">
    <location>
        <begin position="302"/>
        <end position="322"/>
    </location>
</feature>
<dbReference type="AlphaFoldDB" id="A0A841AAC4"/>
<reference evidence="2 3" key="1">
    <citation type="submission" date="2020-08" db="EMBL/GenBank/DDBJ databases">
        <title>Sequencing the genomes of 1000 actinobacteria strains.</title>
        <authorList>
            <person name="Klenk H.-P."/>
        </authorList>
    </citation>
    <scope>NUCLEOTIDE SEQUENCE [LARGE SCALE GENOMIC DNA]</scope>
    <source>
        <strain evidence="2 3">DSM 28796</strain>
    </source>
</reference>
<feature type="transmembrane region" description="Helical" evidence="1">
    <location>
        <begin position="370"/>
        <end position="394"/>
    </location>
</feature>
<feature type="transmembrane region" description="Helical" evidence="1">
    <location>
        <begin position="209"/>
        <end position="228"/>
    </location>
</feature>
<dbReference type="Proteomes" id="UP000588158">
    <property type="component" value="Unassembled WGS sequence"/>
</dbReference>
<organism evidence="2 3">
    <name type="scientific">Brachybacterium aquaticum</name>
    <dbReference type="NCBI Taxonomy" id="1432564"/>
    <lineage>
        <taxon>Bacteria</taxon>
        <taxon>Bacillati</taxon>
        <taxon>Actinomycetota</taxon>
        <taxon>Actinomycetes</taxon>
        <taxon>Micrococcales</taxon>
        <taxon>Dermabacteraceae</taxon>
        <taxon>Brachybacterium</taxon>
    </lineage>
</organism>
<feature type="transmembrane region" description="Helical" evidence="1">
    <location>
        <begin position="444"/>
        <end position="467"/>
    </location>
</feature>
<comment type="caution">
    <text evidence="2">The sequence shown here is derived from an EMBL/GenBank/DDBJ whole genome shotgun (WGS) entry which is preliminary data.</text>
</comment>
<dbReference type="RefSeq" id="WP_184325507.1">
    <property type="nucleotide sequence ID" value="NZ_JACHLZ010000001.1"/>
</dbReference>
<feature type="transmembrane region" description="Helical" evidence="1">
    <location>
        <begin position="146"/>
        <end position="166"/>
    </location>
</feature>
<keyword evidence="1" id="KW-0812">Transmembrane</keyword>
<feature type="transmembrane region" description="Helical" evidence="1">
    <location>
        <begin position="178"/>
        <end position="197"/>
    </location>
</feature>
<feature type="transmembrane region" description="Helical" evidence="1">
    <location>
        <begin position="24"/>
        <end position="47"/>
    </location>
</feature>
<evidence type="ECO:0000313" key="3">
    <source>
        <dbReference type="Proteomes" id="UP000588158"/>
    </source>
</evidence>
<keyword evidence="3" id="KW-1185">Reference proteome</keyword>
<feature type="transmembrane region" description="Helical" evidence="1">
    <location>
        <begin position="67"/>
        <end position="96"/>
    </location>
</feature>
<keyword evidence="1" id="KW-1133">Transmembrane helix</keyword>
<proteinExistence type="predicted"/>
<gene>
    <name evidence="2" type="ORF">HNR70_001952</name>
</gene>